<dbReference type="KEGG" id="bvr:BVIR_2586"/>
<feature type="compositionally biased region" description="Polar residues" evidence="1">
    <location>
        <begin position="1"/>
        <end position="13"/>
    </location>
</feature>
<protein>
    <submittedName>
        <fullName evidence="2">Uncharacterized protein</fullName>
    </submittedName>
</protein>
<dbReference type="Proteomes" id="UP000065734">
    <property type="component" value="Chromosome I"/>
</dbReference>
<feature type="region of interest" description="Disordered" evidence="1">
    <location>
        <begin position="1"/>
        <end position="27"/>
    </location>
</feature>
<feature type="region of interest" description="Disordered" evidence="1">
    <location>
        <begin position="47"/>
        <end position="69"/>
    </location>
</feature>
<dbReference type="EMBL" id="LN907867">
    <property type="protein sequence ID" value="CUU43013.1"/>
    <property type="molecule type" value="Genomic_DNA"/>
</dbReference>
<sequence>MPTAGGITSNACSPNGRRSAPPARRPLGISVTTQICGGADGIGRPGRTRYLKVGGPRRPLDPAKAVNRT</sequence>
<dbReference type="STRING" id="1079.BVIR_2586"/>
<evidence type="ECO:0000313" key="3">
    <source>
        <dbReference type="Proteomes" id="UP000065734"/>
    </source>
</evidence>
<keyword evidence="3" id="KW-1185">Reference proteome</keyword>
<reference evidence="3" key="1">
    <citation type="journal article" date="2016" name="Genome Announc.">
        <title>Revised genome sequence of the purple photosynthetic bacterium Blastochloris viridis.</title>
        <authorList>
            <person name="Liu L.N."/>
            <person name="Faulkner M."/>
            <person name="Liu X."/>
            <person name="Huang F."/>
            <person name="Darby A.C."/>
            <person name="Hall N."/>
        </authorList>
    </citation>
    <scope>NUCLEOTIDE SEQUENCE [LARGE SCALE GENOMIC DNA]</scope>
    <source>
        <strain evidence="3">ATCC 19567 / DSM 133 / F</strain>
    </source>
</reference>
<evidence type="ECO:0000313" key="2">
    <source>
        <dbReference type="EMBL" id="CUU43013.1"/>
    </source>
</evidence>
<dbReference type="RefSeq" id="WP_145911968.1">
    <property type="nucleotide sequence ID" value="NZ_CP012946.1"/>
</dbReference>
<organism evidence="2 3">
    <name type="scientific">Blastochloris viridis</name>
    <name type="common">Rhodopseudomonas viridis</name>
    <dbReference type="NCBI Taxonomy" id="1079"/>
    <lineage>
        <taxon>Bacteria</taxon>
        <taxon>Pseudomonadati</taxon>
        <taxon>Pseudomonadota</taxon>
        <taxon>Alphaproteobacteria</taxon>
        <taxon>Hyphomicrobiales</taxon>
        <taxon>Blastochloridaceae</taxon>
        <taxon>Blastochloris</taxon>
    </lineage>
</organism>
<proteinExistence type="predicted"/>
<evidence type="ECO:0000256" key="1">
    <source>
        <dbReference type="SAM" id="MobiDB-lite"/>
    </source>
</evidence>
<dbReference type="AlphaFoldDB" id="A0A0P0IT79"/>
<name>A0A0P0IT79_BLAVI</name>
<gene>
    <name evidence="2" type="ORF">BVIRIDIS_20300</name>
</gene>
<accession>A0A0P0IT79</accession>